<organism evidence="10 11">
    <name type="scientific">Paenibacillus hexagrammi</name>
    <dbReference type="NCBI Taxonomy" id="2908839"/>
    <lineage>
        <taxon>Bacteria</taxon>
        <taxon>Bacillati</taxon>
        <taxon>Bacillota</taxon>
        <taxon>Bacilli</taxon>
        <taxon>Bacillales</taxon>
        <taxon>Paenibacillaceae</taxon>
        <taxon>Paenibacillus</taxon>
    </lineage>
</organism>
<keyword evidence="8" id="KW-0472">Membrane</keyword>
<dbReference type="SUPFAM" id="SSF52540">
    <property type="entry name" value="P-loop containing nucleoside triphosphate hydrolases"/>
    <property type="match status" value="1"/>
</dbReference>
<reference evidence="10 11" key="1">
    <citation type="journal article" date="2024" name="Int. J. Syst. Evol. Microbiol.">
        <title>Paenibacillus hexagrammi sp. nov., a novel bacterium isolated from the gut content of Hexagrammos agrammus.</title>
        <authorList>
            <person name="Jung H.K."/>
            <person name="Kim D.G."/>
            <person name="Zin H."/>
            <person name="Park J."/>
            <person name="Jung H."/>
            <person name="Kim Y.O."/>
            <person name="Kong H.J."/>
            <person name="Kim J.W."/>
            <person name="Kim Y.S."/>
        </authorList>
    </citation>
    <scope>NUCLEOTIDE SEQUENCE [LARGE SCALE GENOMIC DNA]</scope>
    <source>
        <strain evidence="10 11">YPD9-1</strain>
    </source>
</reference>
<evidence type="ECO:0000256" key="1">
    <source>
        <dbReference type="ARBA" id="ARBA00004202"/>
    </source>
</evidence>
<evidence type="ECO:0000256" key="2">
    <source>
        <dbReference type="ARBA" id="ARBA00005417"/>
    </source>
</evidence>
<dbReference type="PROSITE" id="PS50893">
    <property type="entry name" value="ABC_TRANSPORTER_2"/>
    <property type="match status" value="1"/>
</dbReference>
<proteinExistence type="inferred from homology"/>
<evidence type="ECO:0000256" key="6">
    <source>
        <dbReference type="ARBA" id="ARBA00022840"/>
    </source>
</evidence>
<dbReference type="InterPro" id="IPR015856">
    <property type="entry name" value="ABC_transpr_CbiO/EcfA_su"/>
</dbReference>
<evidence type="ECO:0000313" key="10">
    <source>
        <dbReference type="EMBL" id="UJF34453.1"/>
    </source>
</evidence>
<keyword evidence="6 10" id="KW-0067">ATP-binding</keyword>
<evidence type="ECO:0000256" key="7">
    <source>
        <dbReference type="ARBA" id="ARBA00022967"/>
    </source>
</evidence>
<dbReference type="PROSITE" id="PS00211">
    <property type="entry name" value="ABC_TRANSPORTER_1"/>
    <property type="match status" value="1"/>
</dbReference>
<accession>A0ABY3SLU7</accession>
<feature type="domain" description="ABC transporter" evidence="9">
    <location>
        <begin position="5"/>
        <end position="241"/>
    </location>
</feature>
<evidence type="ECO:0000256" key="8">
    <source>
        <dbReference type="ARBA" id="ARBA00023136"/>
    </source>
</evidence>
<dbReference type="EMBL" id="CP090978">
    <property type="protein sequence ID" value="UJF34453.1"/>
    <property type="molecule type" value="Genomic_DNA"/>
</dbReference>
<keyword evidence="7" id="KW-1278">Translocase</keyword>
<evidence type="ECO:0000313" key="11">
    <source>
        <dbReference type="Proteomes" id="UP001649230"/>
    </source>
</evidence>
<dbReference type="SMART" id="SM00382">
    <property type="entry name" value="AAA"/>
    <property type="match status" value="1"/>
</dbReference>
<evidence type="ECO:0000259" key="9">
    <source>
        <dbReference type="PROSITE" id="PS50893"/>
    </source>
</evidence>
<dbReference type="InterPro" id="IPR003439">
    <property type="entry name" value="ABC_transporter-like_ATP-bd"/>
</dbReference>
<dbReference type="Gene3D" id="3.40.50.300">
    <property type="entry name" value="P-loop containing nucleotide triphosphate hydrolases"/>
    <property type="match status" value="1"/>
</dbReference>
<gene>
    <name evidence="10" type="ORF">L0M14_04470</name>
</gene>
<dbReference type="Proteomes" id="UP001649230">
    <property type="component" value="Chromosome"/>
</dbReference>
<dbReference type="RefSeq" id="WP_235121027.1">
    <property type="nucleotide sequence ID" value="NZ_CP090978.1"/>
</dbReference>
<dbReference type="InterPro" id="IPR017871">
    <property type="entry name" value="ABC_transporter-like_CS"/>
</dbReference>
<dbReference type="Pfam" id="PF00005">
    <property type="entry name" value="ABC_tran"/>
    <property type="match status" value="1"/>
</dbReference>
<evidence type="ECO:0000256" key="4">
    <source>
        <dbReference type="ARBA" id="ARBA00022475"/>
    </source>
</evidence>
<keyword evidence="5" id="KW-0547">Nucleotide-binding</keyword>
<keyword evidence="3" id="KW-0813">Transport</keyword>
<keyword evidence="11" id="KW-1185">Reference proteome</keyword>
<dbReference type="InterPro" id="IPR027417">
    <property type="entry name" value="P-loop_NTPase"/>
</dbReference>
<name>A0ABY3SLU7_9BACL</name>
<dbReference type="InterPro" id="IPR050095">
    <property type="entry name" value="ECF_ABC_transporter_ATP-bd"/>
</dbReference>
<dbReference type="CDD" id="cd03225">
    <property type="entry name" value="ABC_cobalt_CbiO_domain1"/>
    <property type="match status" value="1"/>
</dbReference>
<protein>
    <submittedName>
        <fullName evidence="10">Energy-coupling factor ABC transporter ATP-binding protein</fullName>
    </submittedName>
</protein>
<dbReference type="InterPro" id="IPR003593">
    <property type="entry name" value="AAA+_ATPase"/>
</dbReference>
<keyword evidence="4" id="KW-1003">Cell membrane</keyword>
<evidence type="ECO:0000256" key="5">
    <source>
        <dbReference type="ARBA" id="ARBA00022741"/>
    </source>
</evidence>
<sequence>MTAILEARGISYRYPGTSADALHELSLQIPMGKKTAICGHNGSGKSTFFLHTIGIHKPAKGSLLWKGSEISYKRESIQRLRRQIGLVFQDPEQQLILNTPLEDVSFGLRNAGVSEQEINERTAAILSVMGLSELSDTPIHQLSLGQKKRVALAGVLVLEPDLLILDEPTAYLDRVSEQQLIEELNRIHSRGIGMVMATHDMNLAYSWADWILVMDRGSCVLQGTPEYVFGRGDQLHDLGLELPMLLDLWRSLPEHVRAGQAPPRDLAAFKQLIEKL</sequence>
<comment type="similarity">
    <text evidence="2">Belongs to the ABC transporter superfamily.</text>
</comment>
<dbReference type="GO" id="GO:0005524">
    <property type="term" value="F:ATP binding"/>
    <property type="evidence" value="ECO:0007669"/>
    <property type="project" value="UniProtKB-KW"/>
</dbReference>
<dbReference type="PANTHER" id="PTHR43553">
    <property type="entry name" value="HEAVY METAL TRANSPORTER"/>
    <property type="match status" value="1"/>
</dbReference>
<comment type="subcellular location">
    <subcellularLocation>
        <location evidence="1">Cell membrane</location>
        <topology evidence="1">Peripheral membrane protein</topology>
    </subcellularLocation>
</comment>
<evidence type="ECO:0000256" key="3">
    <source>
        <dbReference type="ARBA" id="ARBA00022448"/>
    </source>
</evidence>
<dbReference type="PANTHER" id="PTHR43553:SF24">
    <property type="entry name" value="ENERGY-COUPLING FACTOR TRANSPORTER ATP-BINDING PROTEIN ECFA1"/>
    <property type="match status" value="1"/>
</dbReference>